<protein>
    <submittedName>
        <fullName evidence="1">Uncharacterized protein</fullName>
    </submittedName>
</protein>
<organism evidence="1 2">
    <name type="scientific">Paenibacillus thermoaerophilus</name>
    <dbReference type="NCBI Taxonomy" id="1215385"/>
    <lineage>
        <taxon>Bacteria</taxon>
        <taxon>Bacillati</taxon>
        <taxon>Bacillota</taxon>
        <taxon>Bacilli</taxon>
        <taxon>Bacillales</taxon>
        <taxon>Paenibacillaceae</taxon>
        <taxon>Paenibacillus</taxon>
    </lineage>
</organism>
<dbReference type="EMBL" id="JBHTGQ010000002">
    <property type="protein sequence ID" value="MFC7748451.1"/>
    <property type="molecule type" value="Genomic_DNA"/>
</dbReference>
<accession>A0ABW2UZE1</accession>
<dbReference type="Proteomes" id="UP001596528">
    <property type="component" value="Unassembled WGS sequence"/>
</dbReference>
<proteinExistence type="predicted"/>
<name>A0ABW2UZE1_9BACL</name>
<dbReference type="RefSeq" id="WP_138788993.1">
    <property type="nucleotide sequence ID" value="NZ_JBHTGQ010000002.1"/>
</dbReference>
<comment type="caution">
    <text evidence="1">The sequence shown here is derived from an EMBL/GenBank/DDBJ whole genome shotgun (WGS) entry which is preliminary data.</text>
</comment>
<sequence length="161" mass="19054">MERQLDILPLKEFEQLDKEQQIKKLRDWIVRYSVGDIRKAWELKYPTEYYQVLRRLGIYDDVVRKSNKFMRDFMLSESDRPILYEPKQPLGRTFPSQFQEALKYDLQGLMTGQELGERLGGMAHLIRASRKHFRVSIQIEEWQPKSDREEAAAAGEESGEA</sequence>
<evidence type="ECO:0000313" key="2">
    <source>
        <dbReference type="Proteomes" id="UP001596528"/>
    </source>
</evidence>
<keyword evidence="2" id="KW-1185">Reference proteome</keyword>
<gene>
    <name evidence="1" type="ORF">ACFQWB_00635</name>
</gene>
<evidence type="ECO:0000313" key="1">
    <source>
        <dbReference type="EMBL" id="MFC7748451.1"/>
    </source>
</evidence>
<reference evidence="2" key="1">
    <citation type="journal article" date="2019" name="Int. J. Syst. Evol. Microbiol.">
        <title>The Global Catalogue of Microorganisms (GCM) 10K type strain sequencing project: providing services to taxonomists for standard genome sequencing and annotation.</title>
        <authorList>
            <consortium name="The Broad Institute Genomics Platform"/>
            <consortium name="The Broad Institute Genome Sequencing Center for Infectious Disease"/>
            <person name="Wu L."/>
            <person name="Ma J."/>
        </authorList>
    </citation>
    <scope>NUCLEOTIDE SEQUENCE [LARGE SCALE GENOMIC DNA]</scope>
    <source>
        <strain evidence="2">JCM 18657</strain>
    </source>
</reference>